<reference evidence="2 3" key="1">
    <citation type="submission" date="2017-02" db="EMBL/GenBank/DDBJ databases">
        <title>Streptomyces pactum ACT12 Genome sequencing and assembly.</title>
        <authorList>
            <person name="Xue Q."/>
            <person name="Yan X."/>
            <person name="Jia L."/>
            <person name="Yan H."/>
        </authorList>
    </citation>
    <scope>NUCLEOTIDE SEQUENCE [LARGE SCALE GENOMIC DNA]</scope>
    <source>
        <strain evidence="2 3">ACT12</strain>
    </source>
</reference>
<proteinExistence type="predicted"/>
<keyword evidence="3" id="KW-1185">Reference proteome</keyword>
<evidence type="ECO:0008006" key="4">
    <source>
        <dbReference type="Google" id="ProtNLM"/>
    </source>
</evidence>
<evidence type="ECO:0000256" key="1">
    <source>
        <dbReference type="SAM" id="MobiDB-lite"/>
    </source>
</evidence>
<name>A0A1S6J4D6_9ACTN</name>
<evidence type="ECO:0000313" key="3">
    <source>
        <dbReference type="Proteomes" id="UP000189443"/>
    </source>
</evidence>
<dbReference type="Proteomes" id="UP000189443">
    <property type="component" value="Chromosome"/>
</dbReference>
<organism evidence="2 3">
    <name type="scientific">Streptomyces pactum</name>
    <dbReference type="NCBI Taxonomy" id="68249"/>
    <lineage>
        <taxon>Bacteria</taxon>
        <taxon>Bacillati</taxon>
        <taxon>Actinomycetota</taxon>
        <taxon>Actinomycetes</taxon>
        <taxon>Kitasatosporales</taxon>
        <taxon>Streptomycetaceae</taxon>
        <taxon>Streptomyces</taxon>
    </lineage>
</organism>
<dbReference type="KEGG" id="spac:B1H29_06470"/>
<dbReference type="AlphaFoldDB" id="A0A1S6J4D6"/>
<feature type="compositionally biased region" description="Basic and acidic residues" evidence="1">
    <location>
        <begin position="7"/>
        <end position="19"/>
    </location>
</feature>
<sequence length="206" mass="21374">MPHAAVRHGDRRGTRDPHLPHLRNVACDHVVNGRPVPAGSTSPYPGPSPYGPTRAPRRLAATPGVPRAGRYFPPEEVARRTFGAVLDTSGSMGRTLLGEALGAIASRAGAPDVPAARVVFCDAAPHDAGYLPVPDLAGRVRAHGRGGTVPRPGVGPLRRADGFPPAAPVPVSTGGWCDYRGCRASTPAWSRGVRGCRSPPGDRSSA</sequence>
<dbReference type="EMBL" id="CP019724">
    <property type="protein sequence ID" value="AQS66614.1"/>
    <property type="molecule type" value="Genomic_DNA"/>
</dbReference>
<evidence type="ECO:0000313" key="2">
    <source>
        <dbReference type="EMBL" id="AQS66614.1"/>
    </source>
</evidence>
<accession>A0A1S6J4D6</accession>
<dbReference type="PANTHER" id="PTHR38730">
    <property type="entry name" value="SLL7028 PROTEIN"/>
    <property type="match status" value="1"/>
</dbReference>
<protein>
    <recommendedName>
        <fullName evidence="4">VWA domain-containing protein</fullName>
    </recommendedName>
</protein>
<gene>
    <name evidence="2" type="ORF">B1H29_06470</name>
</gene>
<dbReference type="PANTHER" id="PTHR38730:SF1">
    <property type="entry name" value="SLL7028 PROTEIN"/>
    <property type="match status" value="1"/>
</dbReference>
<feature type="region of interest" description="Disordered" evidence="1">
    <location>
        <begin position="1"/>
        <end position="56"/>
    </location>
</feature>